<dbReference type="InterPro" id="IPR051910">
    <property type="entry name" value="ComF/GntX_DNA_util-trans"/>
</dbReference>
<dbReference type="EMBL" id="CAFABH010000001">
    <property type="protein sequence ID" value="CAB4818488.1"/>
    <property type="molecule type" value="Genomic_DNA"/>
</dbReference>
<dbReference type="Pfam" id="PF00156">
    <property type="entry name" value="Pribosyltran"/>
    <property type="match status" value="1"/>
</dbReference>
<evidence type="ECO:0000259" key="2">
    <source>
        <dbReference type="Pfam" id="PF00156"/>
    </source>
</evidence>
<sequence length="212" mass="22956">MQIFHDVAELLFPQRCLGCGALGQELCPTCGASWTLRRYVTGKDDLIVHSAIAYSPIAGRIVLASKENGIRSADALILDALSYSLCSFSSQVSEGISLIPIPSRSHSTRRRGRDFLREITAELGHRENLVLKNILFHTRGIKDQSTLGARSRFENLHCALSAANVVGRGRRVVLVDDLVTTGATLREAARALRCAGFEVAGAITACVALPLR</sequence>
<dbReference type="InterPro" id="IPR000836">
    <property type="entry name" value="PRTase_dom"/>
</dbReference>
<name>A0A6J7UVK2_9ZZZZ</name>
<evidence type="ECO:0000313" key="5">
    <source>
        <dbReference type="EMBL" id="CAB4732491.1"/>
    </source>
</evidence>
<dbReference type="EMBL" id="CAFBNH010000003">
    <property type="protein sequence ID" value="CAB4941209.1"/>
    <property type="molecule type" value="Genomic_DNA"/>
</dbReference>
<dbReference type="PANTHER" id="PTHR47505">
    <property type="entry name" value="DNA UTILIZATION PROTEIN YHGH"/>
    <property type="match status" value="1"/>
</dbReference>
<dbReference type="PANTHER" id="PTHR47505:SF1">
    <property type="entry name" value="DNA UTILIZATION PROTEIN YHGH"/>
    <property type="match status" value="1"/>
</dbReference>
<dbReference type="EMBL" id="CAEZXO010000001">
    <property type="protein sequence ID" value="CAB4683624.1"/>
    <property type="molecule type" value="Genomic_DNA"/>
</dbReference>
<dbReference type="EMBL" id="CAFBQX010000001">
    <property type="protein sequence ID" value="CAB5070095.1"/>
    <property type="molecule type" value="Genomic_DNA"/>
</dbReference>
<dbReference type="Gene3D" id="3.40.50.2020">
    <property type="match status" value="1"/>
</dbReference>
<evidence type="ECO:0000313" key="7">
    <source>
        <dbReference type="EMBL" id="CAB4818488.1"/>
    </source>
</evidence>
<evidence type="ECO:0000313" key="4">
    <source>
        <dbReference type="EMBL" id="CAB4683624.1"/>
    </source>
</evidence>
<evidence type="ECO:0000313" key="6">
    <source>
        <dbReference type="EMBL" id="CAB4770408.1"/>
    </source>
</evidence>
<dbReference type="InterPro" id="IPR029057">
    <property type="entry name" value="PRTase-like"/>
</dbReference>
<protein>
    <submittedName>
        <fullName evidence="11">Unannotated protein</fullName>
    </submittedName>
</protein>
<dbReference type="SUPFAM" id="SSF53271">
    <property type="entry name" value="PRTase-like"/>
    <property type="match status" value="1"/>
</dbReference>
<feature type="domain" description="Phosphoribosyltransferase" evidence="2">
    <location>
        <begin position="166"/>
        <end position="206"/>
    </location>
</feature>
<proteinExistence type="inferred from homology"/>
<evidence type="ECO:0000313" key="10">
    <source>
        <dbReference type="EMBL" id="CAB4970769.1"/>
    </source>
</evidence>
<comment type="similarity">
    <text evidence="1">Belongs to the ComF/GntX family.</text>
</comment>
<dbReference type="EMBL" id="CAFBOC010000003">
    <property type="protein sequence ID" value="CAB4970769.1"/>
    <property type="molecule type" value="Genomic_DNA"/>
</dbReference>
<organism evidence="11">
    <name type="scientific">freshwater metagenome</name>
    <dbReference type="NCBI Taxonomy" id="449393"/>
    <lineage>
        <taxon>unclassified sequences</taxon>
        <taxon>metagenomes</taxon>
        <taxon>ecological metagenomes</taxon>
    </lineage>
</organism>
<dbReference type="AlphaFoldDB" id="A0A6J7UVK2"/>
<evidence type="ECO:0000313" key="11">
    <source>
        <dbReference type="EMBL" id="CAB5070095.1"/>
    </source>
</evidence>
<evidence type="ECO:0000313" key="8">
    <source>
        <dbReference type="EMBL" id="CAB4861505.1"/>
    </source>
</evidence>
<dbReference type="CDD" id="cd06223">
    <property type="entry name" value="PRTases_typeI"/>
    <property type="match status" value="1"/>
</dbReference>
<evidence type="ECO:0000256" key="1">
    <source>
        <dbReference type="ARBA" id="ARBA00008007"/>
    </source>
</evidence>
<dbReference type="EMBL" id="CAEZZW010000001">
    <property type="protein sequence ID" value="CAB4770408.1"/>
    <property type="molecule type" value="Genomic_DNA"/>
</dbReference>
<accession>A0A6J7UVK2</accession>
<reference evidence="11" key="1">
    <citation type="submission" date="2020-05" db="EMBL/GenBank/DDBJ databases">
        <authorList>
            <person name="Chiriac C."/>
            <person name="Salcher M."/>
            <person name="Ghai R."/>
            <person name="Kavagutti S V."/>
        </authorList>
    </citation>
    <scope>NUCLEOTIDE SEQUENCE</scope>
</reference>
<evidence type="ECO:0000313" key="9">
    <source>
        <dbReference type="EMBL" id="CAB4941209.1"/>
    </source>
</evidence>
<gene>
    <name evidence="4" type="ORF">UFOPK2510_00123</name>
    <name evidence="5" type="ORF">UFOPK2718_01350</name>
    <name evidence="6" type="ORF">UFOPK2936_00153</name>
    <name evidence="7" type="ORF">UFOPK3174_00060</name>
    <name evidence="8" type="ORF">UFOPK3328_00508</name>
    <name evidence="9" type="ORF">UFOPK3779_00543</name>
    <name evidence="10" type="ORF">UFOPK3913_00390</name>
    <name evidence="3" type="ORF">UFOPK4107_00942</name>
    <name evidence="11" type="ORF">UFOPK4403_00276</name>
</gene>
<dbReference type="EMBL" id="CAESAE010000005">
    <property type="protein sequence ID" value="CAB4340292.1"/>
    <property type="molecule type" value="Genomic_DNA"/>
</dbReference>
<dbReference type="EMBL" id="CAFBLD010000003">
    <property type="protein sequence ID" value="CAB4861505.1"/>
    <property type="molecule type" value="Genomic_DNA"/>
</dbReference>
<dbReference type="EMBL" id="CAEZYM010000016">
    <property type="protein sequence ID" value="CAB4732491.1"/>
    <property type="molecule type" value="Genomic_DNA"/>
</dbReference>
<evidence type="ECO:0000313" key="3">
    <source>
        <dbReference type="EMBL" id="CAB4340292.1"/>
    </source>
</evidence>